<protein>
    <recommendedName>
        <fullName evidence="4">Secreted protein</fullName>
    </recommendedName>
</protein>
<feature type="chain" id="PRO_5045744719" description="Secreted protein" evidence="1">
    <location>
        <begin position="24"/>
        <end position="146"/>
    </location>
</feature>
<evidence type="ECO:0008006" key="4">
    <source>
        <dbReference type="Google" id="ProtNLM"/>
    </source>
</evidence>
<keyword evidence="1" id="KW-0732">Signal</keyword>
<name>A0ABN8ZX03_RANTA</name>
<accession>A0ABN8ZX03</accession>
<feature type="signal peptide" evidence="1">
    <location>
        <begin position="1"/>
        <end position="23"/>
    </location>
</feature>
<dbReference type="EMBL" id="OX459944">
    <property type="protein sequence ID" value="CAI9178493.1"/>
    <property type="molecule type" value="Genomic_DNA"/>
</dbReference>
<organism evidence="2 3">
    <name type="scientific">Rangifer tarandus platyrhynchus</name>
    <name type="common">Svalbard reindeer</name>
    <dbReference type="NCBI Taxonomy" id="3082113"/>
    <lineage>
        <taxon>Eukaryota</taxon>
        <taxon>Metazoa</taxon>
        <taxon>Chordata</taxon>
        <taxon>Craniata</taxon>
        <taxon>Vertebrata</taxon>
        <taxon>Euteleostomi</taxon>
        <taxon>Mammalia</taxon>
        <taxon>Eutheria</taxon>
        <taxon>Laurasiatheria</taxon>
        <taxon>Artiodactyla</taxon>
        <taxon>Ruminantia</taxon>
        <taxon>Pecora</taxon>
        <taxon>Cervidae</taxon>
        <taxon>Odocoileinae</taxon>
        <taxon>Rangifer</taxon>
    </lineage>
</organism>
<dbReference type="Proteomes" id="UP001176941">
    <property type="component" value="Chromosome 8"/>
</dbReference>
<sequence length="146" mass="16016">MTHISGVLSAWLALFSVLEEGRSKSSGGWRSRRSKKRLAVASDRCGLLKAQSRTKAPRLGTPPVCVDGFCAGLSGPTVVSLYHCPRAVWPHVQKQQPRRVAIGYISKPWKLLQPATLNLHSLDLDWHQMPASSQNVSSWKTGFLGA</sequence>
<keyword evidence="3" id="KW-1185">Reference proteome</keyword>
<reference evidence="2" key="1">
    <citation type="submission" date="2023-04" db="EMBL/GenBank/DDBJ databases">
        <authorList>
            <consortium name="ELIXIR-Norway"/>
        </authorList>
    </citation>
    <scope>NUCLEOTIDE SEQUENCE [LARGE SCALE GENOMIC DNA]</scope>
</reference>
<proteinExistence type="predicted"/>
<evidence type="ECO:0000313" key="3">
    <source>
        <dbReference type="Proteomes" id="UP001176941"/>
    </source>
</evidence>
<evidence type="ECO:0000256" key="1">
    <source>
        <dbReference type="SAM" id="SignalP"/>
    </source>
</evidence>
<evidence type="ECO:0000313" key="2">
    <source>
        <dbReference type="EMBL" id="CAI9178493.1"/>
    </source>
</evidence>
<gene>
    <name evidence="2" type="ORF">MRATA1EN1_LOCUS27455</name>
</gene>